<dbReference type="EMBL" id="JACICA010000021">
    <property type="protein sequence ID" value="MBB3703683.1"/>
    <property type="molecule type" value="Genomic_DNA"/>
</dbReference>
<evidence type="ECO:0000313" key="2">
    <source>
        <dbReference type="Proteomes" id="UP000541425"/>
    </source>
</evidence>
<proteinExistence type="predicted"/>
<dbReference type="AlphaFoldDB" id="A0A7W5UG68"/>
<organism evidence="1 2">
    <name type="scientific">Alloprevotella rava</name>
    <dbReference type="NCBI Taxonomy" id="671218"/>
    <lineage>
        <taxon>Bacteria</taxon>
        <taxon>Pseudomonadati</taxon>
        <taxon>Bacteroidota</taxon>
        <taxon>Bacteroidia</taxon>
        <taxon>Bacteroidales</taxon>
        <taxon>Prevotellaceae</taxon>
        <taxon>Alloprevotella</taxon>
    </lineage>
</organism>
<evidence type="ECO:0000313" key="1">
    <source>
        <dbReference type="EMBL" id="MBB3703683.1"/>
    </source>
</evidence>
<name>A0A7W5UG68_9BACT</name>
<accession>A0A7W5UG68</accession>
<reference evidence="1 2" key="1">
    <citation type="submission" date="2020-08" db="EMBL/GenBank/DDBJ databases">
        <title>Genomic Encyclopedia of Type Strains, Phase IV (KMG-IV): sequencing the most valuable type-strain genomes for metagenomic binning, comparative biology and taxonomic classification.</title>
        <authorList>
            <person name="Goeker M."/>
        </authorList>
    </citation>
    <scope>NUCLEOTIDE SEQUENCE [LARGE SCALE GENOMIC DNA]</scope>
    <source>
        <strain evidence="1 2">DSM 22548</strain>
    </source>
</reference>
<sequence>MDIWQAEMVMCPQRTVNVHKFSKALSGVSPFS</sequence>
<gene>
    <name evidence="1" type="ORF">FHS60_002180</name>
</gene>
<comment type="caution">
    <text evidence="1">The sequence shown here is derived from an EMBL/GenBank/DDBJ whole genome shotgun (WGS) entry which is preliminary data.</text>
</comment>
<protein>
    <submittedName>
        <fullName evidence="1">Uncharacterized protein</fullName>
    </submittedName>
</protein>
<dbReference type="Proteomes" id="UP000541425">
    <property type="component" value="Unassembled WGS sequence"/>
</dbReference>